<evidence type="ECO:0000313" key="1">
    <source>
        <dbReference type="EMBL" id="CAH3018121.1"/>
    </source>
</evidence>
<proteinExistence type="predicted"/>
<accession>A0ABN8LP08</accession>
<keyword evidence="2" id="KW-1185">Reference proteome</keyword>
<evidence type="ECO:0000313" key="2">
    <source>
        <dbReference type="Proteomes" id="UP001159427"/>
    </source>
</evidence>
<name>A0ABN8LP08_9CNID</name>
<organism evidence="1 2">
    <name type="scientific">Porites evermanni</name>
    <dbReference type="NCBI Taxonomy" id="104178"/>
    <lineage>
        <taxon>Eukaryota</taxon>
        <taxon>Metazoa</taxon>
        <taxon>Cnidaria</taxon>
        <taxon>Anthozoa</taxon>
        <taxon>Hexacorallia</taxon>
        <taxon>Scleractinia</taxon>
        <taxon>Fungiina</taxon>
        <taxon>Poritidae</taxon>
        <taxon>Porites</taxon>
    </lineage>
</organism>
<comment type="caution">
    <text evidence="1">The sequence shown here is derived from an EMBL/GenBank/DDBJ whole genome shotgun (WGS) entry which is preliminary data.</text>
</comment>
<gene>
    <name evidence="1" type="ORF">PEVE_00041258</name>
</gene>
<protein>
    <submittedName>
        <fullName evidence="1">Uncharacterized protein</fullName>
    </submittedName>
</protein>
<reference evidence="1 2" key="1">
    <citation type="submission" date="2022-05" db="EMBL/GenBank/DDBJ databases">
        <authorList>
            <consortium name="Genoscope - CEA"/>
            <person name="William W."/>
        </authorList>
    </citation>
    <scope>NUCLEOTIDE SEQUENCE [LARGE SCALE GENOMIC DNA]</scope>
</reference>
<sequence length="140" mass="15743">MPDVNRDALKTDHLSIKQRTKIIVVLSATTLYLIQRRIDSRTLLPTCGQGHFHIVEAVEMNHPIPSPGVELNAMSVSSELRPLYRLTSVKEECAEEELNSFSNLAKLVFSFQSKTNSAHIGQECPINCPCKCQFHLHCLL</sequence>
<dbReference type="Proteomes" id="UP001159427">
    <property type="component" value="Unassembled WGS sequence"/>
</dbReference>
<dbReference type="EMBL" id="CALNXI010000078">
    <property type="protein sequence ID" value="CAH3018121.1"/>
    <property type="molecule type" value="Genomic_DNA"/>
</dbReference>